<accession>A0ABP0U5L8</accession>
<sequence length="371" mass="41815">MARTHLNDNSPNLLQTPPKIKSNKPKYTKFSQQELAGCKPVMTPTYVMATLMLVGAIFIPIGSISLHAVGGVVEIVKRYEDVCLIIASTLQNITLSTIAQKVNYIQDPTTPKNCTITLTIPHYMKQPVYVYYELQNFYQNHRRYVKSRDDAQLKGKFVTSSSLASCKPEDFLDNYPIVPCGLIAWSFFNDSYVFTLNNVSLPINKTSIAWQSDIKVKFGAQPSNFPNNNINSTNSSTNSWIGGGALNPGVALNHNEDFLVWMRAAALPNFRKLWGRIEQNLYDGDVVTINILNVYNTYSFHGKKKIVLSTSSWIGGKNNFLGCAYLCIGCMCFLLAFSFFLMYRQWPRALGDTSYFSWHNSSQAKICLEHL</sequence>
<evidence type="ECO:0000256" key="5">
    <source>
        <dbReference type="ARBA" id="ARBA00023136"/>
    </source>
</evidence>
<dbReference type="Proteomes" id="UP001497512">
    <property type="component" value="Chromosome 19"/>
</dbReference>
<evidence type="ECO:0000256" key="7">
    <source>
        <dbReference type="SAM" id="MobiDB-lite"/>
    </source>
</evidence>
<gene>
    <name evidence="9" type="ORF">CSSPTR1EN2_LOCUS11384</name>
</gene>
<feature type="transmembrane region" description="Helical" evidence="8">
    <location>
        <begin position="320"/>
        <end position="343"/>
    </location>
</feature>
<organism evidence="9 10">
    <name type="scientific">Sphagnum troendelagicum</name>
    <dbReference type="NCBI Taxonomy" id="128251"/>
    <lineage>
        <taxon>Eukaryota</taxon>
        <taxon>Viridiplantae</taxon>
        <taxon>Streptophyta</taxon>
        <taxon>Embryophyta</taxon>
        <taxon>Bryophyta</taxon>
        <taxon>Sphagnophytina</taxon>
        <taxon>Sphagnopsida</taxon>
        <taxon>Sphagnales</taxon>
        <taxon>Sphagnaceae</taxon>
        <taxon>Sphagnum</taxon>
    </lineage>
</organism>
<dbReference type="InterPro" id="IPR005045">
    <property type="entry name" value="CDC50/LEM3_fam"/>
</dbReference>
<dbReference type="Pfam" id="PF03381">
    <property type="entry name" value="CDC50"/>
    <property type="match status" value="1"/>
</dbReference>
<keyword evidence="5 6" id="KW-0472">Membrane</keyword>
<keyword evidence="10" id="KW-1185">Reference proteome</keyword>
<proteinExistence type="inferred from homology"/>
<comment type="subcellular location">
    <subcellularLocation>
        <location evidence="1">Membrane</location>
        <topology evidence="1">Multi-pass membrane protein</topology>
    </subcellularLocation>
</comment>
<reference evidence="9" key="1">
    <citation type="submission" date="2024-02" db="EMBL/GenBank/DDBJ databases">
        <authorList>
            <consortium name="ELIXIR-Norway"/>
            <consortium name="Elixir Norway"/>
        </authorList>
    </citation>
    <scope>NUCLEOTIDE SEQUENCE</scope>
</reference>
<evidence type="ECO:0000256" key="4">
    <source>
        <dbReference type="ARBA" id="ARBA00022989"/>
    </source>
</evidence>
<evidence type="ECO:0000256" key="1">
    <source>
        <dbReference type="ARBA" id="ARBA00004141"/>
    </source>
</evidence>
<evidence type="ECO:0000256" key="2">
    <source>
        <dbReference type="ARBA" id="ARBA00009457"/>
    </source>
</evidence>
<comment type="similarity">
    <text evidence="2 6">Belongs to the CDC50/LEM3 family.</text>
</comment>
<feature type="region of interest" description="Disordered" evidence="7">
    <location>
        <begin position="1"/>
        <end position="21"/>
    </location>
</feature>
<evidence type="ECO:0000256" key="8">
    <source>
        <dbReference type="SAM" id="Phobius"/>
    </source>
</evidence>
<evidence type="ECO:0000256" key="6">
    <source>
        <dbReference type="PIRNR" id="PIRNR015840"/>
    </source>
</evidence>
<keyword evidence="3 8" id="KW-0812">Transmembrane</keyword>
<evidence type="ECO:0000313" key="9">
    <source>
        <dbReference type="EMBL" id="CAK9212733.1"/>
    </source>
</evidence>
<keyword evidence="4 8" id="KW-1133">Transmembrane helix</keyword>
<dbReference type="PIRSF" id="PIRSF015840">
    <property type="entry name" value="DUF284_TM_euk"/>
    <property type="match status" value="1"/>
</dbReference>
<dbReference type="PANTHER" id="PTHR10926">
    <property type="entry name" value="CELL CYCLE CONTROL PROTEIN 50"/>
    <property type="match status" value="1"/>
</dbReference>
<name>A0ABP0U5L8_9BRYO</name>
<protein>
    <recommendedName>
        <fullName evidence="6">ALA-interacting subunit</fullName>
    </recommendedName>
</protein>
<dbReference type="EMBL" id="OZ019911">
    <property type="protein sequence ID" value="CAK9212733.1"/>
    <property type="molecule type" value="Genomic_DNA"/>
</dbReference>
<feature type="transmembrane region" description="Helical" evidence="8">
    <location>
        <begin position="46"/>
        <end position="69"/>
    </location>
</feature>
<evidence type="ECO:0000256" key="3">
    <source>
        <dbReference type="ARBA" id="ARBA00022692"/>
    </source>
</evidence>
<evidence type="ECO:0000313" key="10">
    <source>
        <dbReference type="Proteomes" id="UP001497512"/>
    </source>
</evidence>
<dbReference type="PANTHER" id="PTHR10926:SF0">
    <property type="entry name" value="CDC50, ISOFORM A"/>
    <property type="match status" value="1"/>
</dbReference>